<proteinExistence type="predicted"/>
<sequence>MPETKVSEPSASSTPDGTAANNATVVMAYSSLYAMAIICIIWGTIRSLAFVKNLIEKKELIETSITTREAKRFPLTASAVLFTLYLIFKTNDGGIGFLLDKVRPYMSLAVYERLEWAQNFVQSKLSRNTIPIIKKFSIVLTATNSTLTGAAASATNSTVNGTIFSGILQKVASIHPVAGTLVDKLPEMNKQNLIYFLLLLLCWEGCIALATILKPFFSAFLSRLPIGDRWPRRNVPWVLVLKRGKQPMKEGKVEMAGKKEVDYFLFSEWDTHLSIAVLCCSAVGISHLYRRHWITNNLLGVAFSIFGIENLHLASFKAGTILLAGLFIYDVFWVFATDVMTTVAKGIDAPILLMFPQDLLRNGWLNASKHGMLGLGDIVIPGIFVALLYRFDHHIGSKQKGGGQKKRYYCWVTIFAYAFGLFVTMGVMHYFKAAQPALLYLVPSCLLLPLGFAALRGEFSDLWNYSEEHLVEKDESDKSSKDEGSDKKKKKAANETANATSAAVGGGKAQKQENKKSK</sequence>
<reference evidence="1" key="1">
    <citation type="submission" date="2023-11" db="EMBL/GenBank/DDBJ databases">
        <authorList>
            <person name="Poullet M."/>
        </authorList>
    </citation>
    <scope>NUCLEOTIDE SEQUENCE</scope>
    <source>
        <strain evidence="1">E1834</strain>
    </source>
</reference>
<keyword evidence="2" id="KW-1185">Reference proteome</keyword>
<comment type="caution">
    <text evidence="1">The sequence shown here is derived from an EMBL/GenBank/DDBJ whole genome shotgun (WGS) entry which is preliminary data.</text>
</comment>
<evidence type="ECO:0000313" key="2">
    <source>
        <dbReference type="Proteomes" id="UP001497535"/>
    </source>
</evidence>
<accession>A0ACB1AW10</accession>
<evidence type="ECO:0000313" key="1">
    <source>
        <dbReference type="EMBL" id="CAK5108479.1"/>
    </source>
</evidence>
<gene>
    <name evidence="1" type="ORF">MENTE1834_LOCUS43956</name>
</gene>
<name>A0ACB1AW10_MELEN</name>
<organism evidence="1 2">
    <name type="scientific">Meloidogyne enterolobii</name>
    <name type="common">Root-knot nematode worm</name>
    <name type="synonym">Meloidogyne mayaguensis</name>
    <dbReference type="NCBI Taxonomy" id="390850"/>
    <lineage>
        <taxon>Eukaryota</taxon>
        <taxon>Metazoa</taxon>
        <taxon>Ecdysozoa</taxon>
        <taxon>Nematoda</taxon>
        <taxon>Chromadorea</taxon>
        <taxon>Rhabditida</taxon>
        <taxon>Tylenchina</taxon>
        <taxon>Tylenchomorpha</taxon>
        <taxon>Tylenchoidea</taxon>
        <taxon>Meloidogynidae</taxon>
        <taxon>Meloidogyninae</taxon>
        <taxon>Meloidogyne</taxon>
    </lineage>
</organism>
<dbReference type="EMBL" id="CAVMJV010000128">
    <property type="protein sequence ID" value="CAK5108479.1"/>
    <property type="molecule type" value="Genomic_DNA"/>
</dbReference>
<dbReference type="Proteomes" id="UP001497535">
    <property type="component" value="Unassembled WGS sequence"/>
</dbReference>
<protein>
    <submittedName>
        <fullName evidence="1">Uncharacterized protein</fullName>
    </submittedName>
</protein>